<reference evidence="1" key="1">
    <citation type="submission" date="2024-05" db="EMBL/GenBank/DDBJ databases">
        <authorList>
            <person name="Cai S.Y."/>
            <person name="Jin L.M."/>
            <person name="Li H.R."/>
        </authorList>
    </citation>
    <scope>NUCLEOTIDE SEQUENCE</scope>
    <source>
        <strain evidence="1">A5-74</strain>
    </source>
</reference>
<dbReference type="Gene3D" id="2.40.128.340">
    <property type="match status" value="2"/>
</dbReference>
<sequence>MKIRFRHLTSVLGVIFMVSVGVGTPMPVAAAALPMAERPVIPAAAPAVQRHVDGGQRYGRRALQYAIGASVGDPDAWERRVVREAWNQAGIADSVPLTRAILRSGSLAIGDFVSNSQYSEDFSCDVCPDGPHITTTTTAFTAVVTSINPVLARGVMTTRTSYSWPDAPVESYDISDLSEFSLTSSGRAHRYPMPLNRALGAAGVWYSTLQPAGTAVAGDWNADGVDDVGAAVDSGFLVGGARSVWGYGLTRGDVPVTGDWNGDGRDDVGVYRGTQFLLATRAANGAVTRYRTTTWGRGTTIGGDVPVVGDWNGDGVDDVGVYRGTQFLLALNTSAGAKAYRTVSFGQGVAHGDLPVVGDWNGDGVDDLAVVRGGAGSSPMTYVMGLVSATDGKAHGYRTVAFAAGVANDQPLAGDWNGDGRDEPALTNTGATVFLSTLRATGSSATLYKRVQLTAPYAVDALRCTGTGCGSIA</sequence>
<dbReference type="AlphaFoldDB" id="A0AAU8DLV6"/>
<accession>A0AAU8DLV6</accession>
<dbReference type="EMBL" id="CP159218">
    <property type="protein sequence ID" value="XCG62969.1"/>
    <property type="molecule type" value="Genomic_DNA"/>
</dbReference>
<gene>
    <name evidence="1" type="ORF">ABLG96_17405</name>
</gene>
<dbReference type="InterPro" id="IPR028994">
    <property type="entry name" value="Integrin_alpha_N"/>
</dbReference>
<organism evidence="1">
    <name type="scientific">Nakamurella sp. A5-74</name>
    <dbReference type="NCBI Taxonomy" id="3158264"/>
    <lineage>
        <taxon>Bacteria</taxon>
        <taxon>Bacillati</taxon>
        <taxon>Actinomycetota</taxon>
        <taxon>Actinomycetes</taxon>
        <taxon>Nakamurellales</taxon>
        <taxon>Nakamurellaceae</taxon>
        <taxon>Nakamurella</taxon>
    </lineage>
</organism>
<evidence type="ECO:0000313" key="1">
    <source>
        <dbReference type="EMBL" id="XCG62969.1"/>
    </source>
</evidence>
<protein>
    <submittedName>
        <fullName evidence="1">VCBS repeat-containing protein</fullName>
    </submittedName>
</protein>
<proteinExistence type="predicted"/>
<dbReference type="SUPFAM" id="SSF69318">
    <property type="entry name" value="Integrin alpha N-terminal domain"/>
    <property type="match status" value="1"/>
</dbReference>
<name>A0AAU8DLV6_9ACTN</name>
<dbReference type="RefSeq" id="WP_353648584.1">
    <property type="nucleotide sequence ID" value="NZ_CP159218.1"/>
</dbReference>